<dbReference type="PATRIC" id="fig|28084.5.peg.3228"/>
<dbReference type="Proteomes" id="UP000277577">
    <property type="component" value="Chromosome"/>
</dbReference>
<keyword evidence="4" id="KW-1185">Reference proteome</keyword>
<dbReference type="STRING" id="28084.Lche_2975"/>
<dbReference type="AlphaFoldDB" id="A0A0W0SCY0"/>
<sequence length="98" mass="11349">MLKQKDNSGKQKEKRLIPPGLKRQLSVAYIAPNGRLTSDDPDSYQGQERLDYQDALIRQRPWTGYADGIIARREKQRGRFFSQKKEEEQVEYAAPTPP</sequence>
<organism evidence="1 3">
    <name type="scientific">Legionella cherrii</name>
    <dbReference type="NCBI Taxonomy" id="28084"/>
    <lineage>
        <taxon>Bacteria</taxon>
        <taxon>Pseudomonadati</taxon>
        <taxon>Pseudomonadota</taxon>
        <taxon>Gammaproteobacteria</taxon>
        <taxon>Legionellales</taxon>
        <taxon>Legionellaceae</taxon>
        <taxon>Legionella</taxon>
    </lineage>
</organism>
<protein>
    <submittedName>
        <fullName evidence="1">Uncharacterized protein</fullName>
    </submittedName>
</protein>
<dbReference type="EMBL" id="LR134173">
    <property type="protein sequence ID" value="VEB33972.1"/>
    <property type="molecule type" value="Genomic_DNA"/>
</dbReference>
<name>A0A0W0SCY0_9GAMM</name>
<accession>A0A0W0SCY0</accession>
<evidence type="ECO:0000313" key="1">
    <source>
        <dbReference type="EMBL" id="KTC80955.1"/>
    </source>
</evidence>
<dbReference type="OrthoDB" id="5652334at2"/>
<evidence type="ECO:0000313" key="4">
    <source>
        <dbReference type="Proteomes" id="UP000277577"/>
    </source>
</evidence>
<proteinExistence type="predicted"/>
<reference evidence="2 4" key="2">
    <citation type="submission" date="2018-12" db="EMBL/GenBank/DDBJ databases">
        <authorList>
            <consortium name="Pathogen Informatics"/>
        </authorList>
    </citation>
    <scope>NUCLEOTIDE SEQUENCE [LARGE SCALE GENOMIC DNA]</scope>
    <source>
        <strain evidence="2 4">NCTC11976</strain>
    </source>
</reference>
<reference evidence="1 3" key="1">
    <citation type="submission" date="2015-11" db="EMBL/GenBank/DDBJ databases">
        <title>Genomic analysis of 38 Legionella species identifies large and diverse effector repertoires.</title>
        <authorList>
            <person name="Burstein D."/>
            <person name="Amaro F."/>
            <person name="Zusman T."/>
            <person name="Lifshitz Z."/>
            <person name="Cohen O."/>
            <person name="Gilbert J.A."/>
            <person name="Pupko T."/>
            <person name="Shuman H.A."/>
            <person name="Segal G."/>
        </authorList>
    </citation>
    <scope>NUCLEOTIDE SEQUENCE [LARGE SCALE GENOMIC DNA]</scope>
    <source>
        <strain evidence="1 3">ORW</strain>
    </source>
</reference>
<evidence type="ECO:0000313" key="2">
    <source>
        <dbReference type="EMBL" id="VEB33972.1"/>
    </source>
</evidence>
<gene>
    <name evidence="1" type="ORF">Lche_2975</name>
    <name evidence="2" type="ORF">NCTC11976_00607</name>
</gene>
<dbReference type="Proteomes" id="UP000054921">
    <property type="component" value="Unassembled WGS sequence"/>
</dbReference>
<dbReference type="EMBL" id="LNXW01000013">
    <property type="protein sequence ID" value="KTC80955.1"/>
    <property type="molecule type" value="Genomic_DNA"/>
</dbReference>
<evidence type="ECO:0000313" key="3">
    <source>
        <dbReference type="Proteomes" id="UP000054921"/>
    </source>
</evidence>